<proteinExistence type="predicted"/>
<protein>
    <recommendedName>
        <fullName evidence="2">DUF6534 domain-containing protein</fullName>
    </recommendedName>
</protein>
<dbReference type="Proteomes" id="UP001497453">
    <property type="component" value="Chromosome 3"/>
</dbReference>
<accession>A0ABP1DA07</accession>
<organism evidence="3 4">
    <name type="scientific">Somion occarium</name>
    <dbReference type="NCBI Taxonomy" id="3059160"/>
    <lineage>
        <taxon>Eukaryota</taxon>
        <taxon>Fungi</taxon>
        <taxon>Dikarya</taxon>
        <taxon>Basidiomycota</taxon>
        <taxon>Agaricomycotina</taxon>
        <taxon>Agaricomycetes</taxon>
        <taxon>Polyporales</taxon>
        <taxon>Cerrenaceae</taxon>
        <taxon>Somion</taxon>
    </lineage>
</organism>
<sequence length="346" mass="38145">MADPSASAPTPSISELMGGMVMTICISLIFYGVTTAQAYVYYLNSKRDSPWIKTLVASVWIFETIHTAVVLRFLYYMVIISFGNPQSLALIDWSLGVMCVSEVLILALVEGFYIYRIWILSKRLIILTVPLVVLLIARLGFTLSTAVYGLLARSWDAFQHTFSSSFSVLMACSFSAVVDGLIAICMMILLRHKQTGFNSRTDNVLRWIMAYSVNTGAISMVVSIVIAITYSTMQDSLLFVGLVILTGKLYANSLLGMLNARALMRQKANKTDSGLVELPTFNNRTTSICSHPTETFQQKTQEGADEIIKSNTSGDEDQDSVDILSTGKAVESRGVHVRIEVQHGDV</sequence>
<keyword evidence="4" id="KW-1185">Reference proteome</keyword>
<dbReference type="EMBL" id="OZ037946">
    <property type="protein sequence ID" value="CAL1703784.1"/>
    <property type="molecule type" value="Genomic_DNA"/>
</dbReference>
<dbReference type="PANTHER" id="PTHR40465">
    <property type="entry name" value="CHROMOSOME 1, WHOLE GENOME SHOTGUN SEQUENCE"/>
    <property type="match status" value="1"/>
</dbReference>
<dbReference type="Pfam" id="PF20152">
    <property type="entry name" value="DUF6534"/>
    <property type="match status" value="1"/>
</dbReference>
<feature type="transmembrane region" description="Helical" evidence="1">
    <location>
        <begin position="168"/>
        <end position="190"/>
    </location>
</feature>
<evidence type="ECO:0000259" key="2">
    <source>
        <dbReference type="Pfam" id="PF20152"/>
    </source>
</evidence>
<gene>
    <name evidence="3" type="ORF">GFSPODELE1_LOCUS4722</name>
</gene>
<feature type="transmembrane region" description="Helical" evidence="1">
    <location>
        <begin position="20"/>
        <end position="43"/>
    </location>
</feature>
<feature type="transmembrane region" description="Helical" evidence="1">
    <location>
        <begin position="124"/>
        <end position="148"/>
    </location>
</feature>
<feature type="transmembrane region" description="Helical" evidence="1">
    <location>
        <begin position="237"/>
        <end position="258"/>
    </location>
</feature>
<name>A0ABP1DA07_9APHY</name>
<reference evidence="4" key="1">
    <citation type="submission" date="2024-04" db="EMBL/GenBank/DDBJ databases">
        <authorList>
            <person name="Shaw F."/>
            <person name="Minotto A."/>
        </authorList>
    </citation>
    <scope>NUCLEOTIDE SEQUENCE [LARGE SCALE GENOMIC DNA]</scope>
</reference>
<dbReference type="PANTHER" id="PTHR40465:SF1">
    <property type="entry name" value="DUF6534 DOMAIN-CONTAINING PROTEIN"/>
    <property type="match status" value="1"/>
</dbReference>
<evidence type="ECO:0000313" key="4">
    <source>
        <dbReference type="Proteomes" id="UP001497453"/>
    </source>
</evidence>
<keyword evidence="1" id="KW-1133">Transmembrane helix</keyword>
<feature type="transmembrane region" description="Helical" evidence="1">
    <location>
        <begin position="55"/>
        <end position="75"/>
    </location>
</feature>
<keyword evidence="1" id="KW-0472">Membrane</keyword>
<feature type="transmembrane region" description="Helical" evidence="1">
    <location>
        <begin position="95"/>
        <end position="115"/>
    </location>
</feature>
<feature type="domain" description="DUF6534" evidence="2">
    <location>
        <begin position="175"/>
        <end position="262"/>
    </location>
</feature>
<feature type="transmembrane region" description="Helical" evidence="1">
    <location>
        <begin position="211"/>
        <end position="231"/>
    </location>
</feature>
<evidence type="ECO:0000313" key="3">
    <source>
        <dbReference type="EMBL" id="CAL1703784.1"/>
    </source>
</evidence>
<keyword evidence="1" id="KW-0812">Transmembrane</keyword>
<dbReference type="InterPro" id="IPR045339">
    <property type="entry name" value="DUF6534"/>
</dbReference>
<evidence type="ECO:0000256" key="1">
    <source>
        <dbReference type="SAM" id="Phobius"/>
    </source>
</evidence>